<keyword evidence="4" id="KW-1185">Reference proteome</keyword>
<dbReference type="AlphaFoldDB" id="A0A6G1CRK7"/>
<proteinExistence type="predicted"/>
<evidence type="ECO:0000259" key="2">
    <source>
        <dbReference type="Pfam" id="PF07727"/>
    </source>
</evidence>
<evidence type="ECO:0000256" key="1">
    <source>
        <dbReference type="SAM" id="MobiDB-lite"/>
    </source>
</evidence>
<dbReference type="SUPFAM" id="SSF56672">
    <property type="entry name" value="DNA/RNA polymerases"/>
    <property type="match status" value="1"/>
</dbReference>
<organism evidence="3 4">
    <name type="scientific">Oryza meyeriana var. granulata</name>
    <dbReference type="NCBI Taxonomy" id="110450"/>
    <lineage>
        <taxon>Eukaryota</taxon>
        <taxon>Viridiplantae</taxon>
        <taxon>Streptophyta</taxon>
        <taxon>Embryophyta</taxon>
        <taxon>Tracheophyta</taxon>
        <taxon>Spermatophyta</taxon>
        <taxon>Magnoliopsida</taxon>
        <taxon>Liliopsida</taxon>
        <taxon>Poales</taxon>
        <taxon>Poaceae</taxon>
        <taxon>BOP clade</taxon>
        <taxon>Oryzoideae</taxon>
        <taxon>Oryzeae</taxon>
        <taxon>Oryzinae</taxon>
        <taxon>Oryza</taxon>
        <taxon>Oryza meyeriana</taxon>
    </lineage>
</organism>
<comment type="caution">
    <text evidence="3">The sequence shown here is derived from an EMBL/GenBank/DDBJ whole genome shotgun (WGS) entry which is preliminary data.</text>
</comment>
<dbReference type="OrthoDB" id="997331at2759"/>
<evidence type="ECO:0000313" key="4">
    <source>
        <dbReference type="Proteomes" id="UP000479710"/>
    </source>
</evidence>
<sequence>MSSSTRAVGGTGRQQAMQENAASPSLATPTPAERAATTEFVSPPSHDEERLDATHSNTPVCYHTVDNLIGEDALGPGLAQRELEEASLLLTGPGEPCSFAEAERDEAWRAAMQEEMDAVNRNGTWELIDLPHGHRPIGLKWVYKLKKNEAEKVIKHKAHLVARGFVQQAGIDFDEVYAPIARMESIRLLLVLAAQEGWRVHHMDVKSAFLNEELDEEVYVKQPPGFVVAREEGKSVSQGMLPGDTFP</sequence>
<dbReference type="Proteomes" id="UP000479710">
    <property type="component" value="Unassembled WGS sequence"/>
</dbReference>
<feature type="domain" description="Reverse transcriptase Ty1/copia-type" evidence="2">
    <location>
        <begin position="122"/>
        <end position="235"/>
    </location>
</feature>
<gene>
    <name evidence="3" type="ORF">E2562_026539</name>
</gene>
<dbReference type="InterPro" id="IPR043502">
    <property type="entry name" value="DNA/RNA_pol_sf"/>
</dbReference>
<feature type="compositionally biased region" description="Low complexity" evidence="1">
    <location>
        <begin position="21"/>
        <end position="39"/>
    </location>
</feature>
<feature type="region of interest" description="Disordered" evidence="1">
    <location>
        <begin position="1"/>
        <end position="52"/>
    </location>
</feature>
<evidence type="ECO:0000313" key="3">
    <source>
        <dbReference type="EMBL" id="KAF0903245.1"/>
    </source>
</evidence>
<name>A0A6G1CRK7_9ORYZ</name>
<protein>
    <recommendedName>
        <fullName evidence="2">Reverse transcriptase Ty1/copia-type domain-containing protein</fullName>
    </recommendedName>
</protein>
<dbReference type="Pfam" id="PF07727">
    <property type="entry name" value="RVT_2"/>
    <property type="match status" value="1"/>
</dbReference>
<dbReference type="InterPro" id="IPR013103">
    <property type="entry name" value="RVT_2"/>
</dbReference>
<reference evidence="3 4" key="1">
    <citation type="submission" date="2019-11" db="EMBL/GenBank/DDBJ databases">
        <title>Whole genome sequence of Oryza granulata.</title>
        <authorList>
            <person name="Li W."/>
        </authorList>
    </citation>
    <scope>NUCLEOTIDE SEQUENCE [LARGE SCALE GENOMIC DNA]</scope>
    <source>
        <strain evidence="4">cv. Menghai</strain>
        <tissue evidence="3">Leaf</tissue>
    </source>
</reference>
<accession>A0A6G1CRK7</accession>
<dbReference type="EMBL" id="SPHZ02000008">
    <property type="protein sequence ID" value="KAF0903245.1"/>
    <property type="molecule type" value="Genomic_DNA"/>
</dbReference>